<dbReference type="Gene3D" id="3.30.930.10">
    <property type="entry name" value="Bira Bifunctional Protein, Domain 2"/>
    <property type="match status" value="1"/>
</dbReference>
<comment type="function">
    <text evidence="3">Catalyzes the amidotransfer (transamidation) of the octanoyl moiety from octanoyl-GcvH to the lipoyl domain of the E2 subunit of lipoate-dependent enzymes.</text>
</comment>
<keyword evidence="6" id="KW-1185">Reference proteome</keyword>
<dbReference type="EMBL" id="BDUF01000097">
    <property type="protein sequence ID" value="GAX91455.1"/>
    <property type="molecule type" value="Genomic_DNA"/>
</dbReference>
<evidence type="ECO:0000256" key="3">
    <source>
        <dbReference type="HAMAP-Rule" id="MF_02119"/>
    </source>
</evidence>
<comment type="pathway">
    <text evidence="3">Protein modification; protein lipoylation via endogenous pathway; protein N(6)-(lipoyl)lysine from octanoyl-[acyl-carrier-protein].</text>
</comment>
<comment type="miscellaneous">
    <text evidence="3">The reaction proceeds via a thioester-linked acyl-enzyme intermediate.</text>
</comment>
<dbReference type="Proteomes" id="UP000217785">
    <property type="component" value="Unassembled WGS sequence"/>
</dbReference>
<dbReference type="PANTHER" id="PTHR43679">
    <property type="entry name" value="OCTANOYLTRANSFERASE LIPM-RELATED"/>
    <property type="match status" value="1"/>
</dbReference>
<proteinExistence type="inferred from homology"/>
<dbReference type="EC" id="2.3.1.204" evidence="3"/>
<sequence>MSANNAILGQTNWRLIDHTRKDRSFTALHSFAMDDTLCTSVGNGLSPATIRAWVHPDTVVLGNLDYKLSNVREGIRFLSDKGYQTYLRVSGGAAVVLDSGVLNLSLILPTMDHFADLNAGYDAMVDLVRQLLTPYGAQVDTGEIKGSYCPGDYDISIDGRKFGGLAQRRRKGAVAVQAFLLVEGLGSERANLIKNFYQRAVRLPSDKHPVIIPDRVASLSEAIGKHITCDRLQTDLAELFRKNSRKLVETQFFPEEIMEFASNLERIQERNPHLTDPYLSGRHPSTEH</sequence>
<evidence type="ECO:0000256" key="2">
    <source>
        <dbReference type="ARBA" id="ARBA00023315"/>
    </source>
</evidence>
<dbReference type="HAMAP" id="MF_02119">
    <property type="entry name" value="LipL"/>
    <property type="match status" value="1"/>
</dbReference>
<keyword evidence="2 3" id="KW-0012">Acyltransferase</keyword>
<evidence type="ECO:0000313" key="5">
    <source>
        <dbReference type="EMBL" id="GAX91455.1"/>
    </source>
</evidence>
<dbReference type="InterPro" id="IPR004143">
    <property type="entry name" value="BPL_LPL_catalytic"/>
</dbReference>
<dbReference type="GO" id="GO:0033819">
    <property type="term" value="F:lipoyl(octanoyl) transferase activity"/>
    <property type="evidence" value="ECO:0007669"/>
    <property type="project" value="InterPro"/>
</dbReference>
<feature type="domain" description="BPL/LPL catalytic" evidence="4">
    <location>
        <begin position="44"/>
        <end position="227"/>
    </location>
</feature>
<dbReference type="GO" id="GO:0009249">
    <property type="term" value="P:protein lipoylation"/>
    <property type="evidence" value="ECO:0007669"/>
    <property type="project" value="UniProtKB-UniRule"/>
</dbReference>
<organism evidence="5 6">
    <name type="scientific">Effusibacillus lacus</name>
    <dbReference type="NCBI Taxonomy" id="1348429"/>
    <lineage>
        <taxon>Bacteria</taxon>
        <taxon>Bacillati</taxon>
        <taxon>Bacillota</taxon>
        <taxon>Bacilli</taxon>
        <taxon>Bacillales</taxon>
        <taxon>Alicyclobacillaceae</taxon>
        <taxon>Effusibacillus</taxon>
    </lineage>
</organism>
<dbReference type="PANTHER" id="PTHR43679:SF2">
    <property type="entry name" value="OCTANOYL-[GCVH]:PROTEIN N-OCTANOYLTRANSFERASE"/>
    <property type="match status" value="1"/>
</dbReference>
<keyword evidence="1 3" id="KW-0808">Transferase</keyword>
<reference evidence="6" key="1">
    <citation type="submission" date="2017-07" db="EMBL/GenBank/DDBJ databases">
        <title>Draft genome sequence of Effusibacillus lacus strain skLN1.</title>
        <authorList>
            <person name="Watanabe M."/>
            <person name="Kojima H."/>
            <person name="Fukui M."/>
        </authorList>
    </citation>
    <scope>NUCLEOTIDE SEQUENCE [LARGE SCALE GENOMIC DNA]</scope>
    <source>
        <strain evidence="6">skLN1</strain>
    </source>
</reference>
<dbReference type="InterPro" id="IPR024897">
    <property type="entry name" value="LipL"/>
</dbReference>
<evidence type="ECO:0000313" key="6">
    <source>
        <dbReference type="Proteomes" id="UP000217785"/>
    </source>
</evidence>
<comment type="caution">
    <text evidence="5">The sequence shown here is derived from an EMBL/GenBank/DDBJ whole genome shotgun (WGS) entry which is preliminary data.</text>
</comment>
<dbReference type="Pfam" id="PF21948">
    <property type="entry name" value="LplA-B_cat"/>
    <property type="match status" value="1"/>
</dbReference>
<feature type="site" description="Lowers pKa of active site Cys" evidence="3">
    <location>
        <position position="161"/>
    </location>
</feature>
<dbReference type="SUPFAM" id="SSF55681">
    <property type="entry name" value="Class II aaRS and biotin synthetases"/>
    <property type="match status" value="1"/>
</dbReference>
<name>A0A292YSJ2_9BACL</name>
<dbReference type="RefSeq" id="WP_165912740.1">
    <property type="nucleotide sequence ID" value="NZ_BDUF01000097.1"/>
</dbReference>
<dbReference type="GO" id="GO:0009107">
    <property type="term" value="P:lipoate biosynthetic process"/>
    <property type="evidence" value="ECO:0007669"/>
    <property type="project" value="UniProtKB-UniRule"/>
</dbReference>
<evidence type="ECO:0000259" key="4">
    <source>
        <dbReference type="PROSITE" id="PS51733"/>
    </source>
</evidence>
<accession>A0A292YSJ2</accession>
<gene>
    <name evidence="3" type="primary">lipL</name>
    <name evidence="5" type="ORF">EFBL_3124</name>
</gene>
<evidence type="ECO:0000256" key="1">
    <source>
        <dbReference type="ARBA" id="ARBA00022679"/>
    </source>
</evidence>
<protein>
    <recommendedName>
        <fullName evidence="3">Octanoyl-[GcvH]:protein N-octanoyltransferase</fullName>
        <ecNumber evidence="3">2.3.1.204</ecNumber>
    </recommendedName>
    <alternativeName>
        <fullName evidence="3">Octanoyl-[GcvH]:E2 amidotransferase</fullName>
    </alternativeName>
</protein>
<dbReference type="InterPro" id="IPR050664">
    <property type="entry name" value="Octanoyltrans_LipM/LipL"/>
</dbReference>
<dbReference type="PROSITE" id="PS51733">
    <property type="entry name" value="BPL_LPL_CATALYTIC"/>
    <property type="match status" value="1"/>
</dbReference>
<dbReference type="AlphaFoldDB" id="A0A292YSJ2"/>
<comment type="similarity">
    <text evidence="3">Belongs to the octanoyltransferase LipL family.</text>
</comment>
<dbReference type="InterPro" id="IPR045864">
    <property type="entry name" value="aa-tRNA-synth_II/BPL/LPL"/>
</dbReference>
<comment type="catalytic activity">
    <reaction evidence="3">
        <text>N(6)-octanoyl-L-lysyl-[glycine-cleavage complex H protein] + L-lysyl-[lipoyl-carrier protein] = N(6)-octanoyl-L-lysyl-[lipoyl-carrier protein] + L-lysyl-[glycine-cleavage complex H protein]</text>
        <dbReference type="Rhea" id="RHEA:20213"/>
        <dbReference type="Rhea" id="RHEA-COMP:10500"/>
        <dbReference type="Rhea" id="RHEA-COMP:10501"/>
        <dbReference type="Rhea" id="RHEA-COMP:10503"/>
        <dbReference type="Rhea" id="RHEA-COMP:10504"/>
        <dbReference type="ChEBI" id="CHEBI:29969"/>
        <dbReference type="ChEBI" id="CHEBI:78809"/>
        <dbReference type="EC" id="2.3.1.204"/>
    </reaction>
</comment>
<feature type="active site" description="Acyl-thioester intermediate" evidence="3">
    <location>
        <position position="149"/>
    </location>
</feature>
<dbReference type="CDD" id="cd16443">
    <property type="entry name" value="LplA"/>
    <property type="match status" value="1"/>
</dbReference>